<feature type="domain" description="AB hydrolase-1" evidence="1">
    <location>
        <begin position="43"/>
        <end position="318"/>
    </location>
</feature>
<dbReference type="Proteomes" id="UP000053257">
    <property type="component" value="Unassembled WGS sequence"/>
</dbReference>
<dbReference type="InterPro" id="IPR050266">
    <property type="entry name" value="AB_hydrolase_sf"/>
</dbReference>
<dbReference type="PANTHER" id="PTHR43798:SF33">
    <property type="entry name" value="HYDROLASE, PUTATIVE (AFU_ORTHOLOGUE AFUA_2G14860)-RELATED"/>
    <property type="match status" value="1"/>
</dbReference>
<evidence type="ECO:0000313" key="2">
    <source>
        <dbReference type="EMBL" id="KIP03755.1"/>
    </source>
</evidence>
<gene>
    <name evidence="2" type="ORF">PHLGIDRAFT_121288</name>
</gene>
<dbReference type="GO" id="GO:0016020">
    <property type="term" value="C:membrane"/>
    <property type="evidence" value="ECO:0007669"/>
    <property type="project" value="TreeGrafter"/>
</dbReference>
<dbReference type="STRING" id="745531.A0A0C3S5U8"/>
<dbReference type="AlphaFoldDB" id="A0A0C3S5U8"/>
<keyword evidence="3" id="KW-1185">Reference proteome</keyword>
<evidence type="ECO:0000259" key="1">
    <source>
        <dbReference type="Pfam" id="PF12697"/>
    </source>
</evidence>
<name>A0A0C3S5U8_PHLG1</name>
<dbReference type="InterPro" id="IPR029058">
    <property type="entry name" value="AB_hydrolase_fold"/>
</dbReference>
<dbReference type="OrthoDB" id="94039at2759"/>
<dbReference type="PANTHER" id="PTHR43798">
    <property type="entry name" value="MONOACYLGLYCEROL LIPASE"/>
    <property type="match status" value="1"/>
</dbReference>
<accession>A0A0C3S5U8</accession>
<dbReference type="Gene3D" id="3.40.50.1820">
    <property type="entry name" value="alpha/beta hydrolase"/>
    <property type="match status" value="1"/>
</dbReference>
<proteinExistence type="predicted"/>
<evidence type="ECO:0000313" key="3">
    <source>
        <dbReference type="Proteomes" id="UP000053257"/>
    </source>
</evidence>
<sequence>MLHPMHAVAVPPSAAYPLHVTANCYRPGPPLAGSEDDPDALTFVFLHSAGFHKEMFEPTIDALFAAVAAWPRPSVREAWAVECPTHGESAMLNEGILRQPEWDGKFCAEEYARAAHHLLTSPGVAVDFRRHKVVGVGHSLGGVSMIFLAAALPFHALVLVDPTLMAGQQARLGPLHTRMLRQTYERRDTWASRAHAVSYLSARAPRWHPAILRLFATHALRPHPAARHAVPYNGVTLCCTRAEEATLYKDIAGPAEATLDALTAQCPVHLVFGALPDLMPKFVQREIAHAPTRRFASVAWLEGVGHLVPQEAPVRLAEIMSRGRELGESMGGM</sequence>
<dbReference type="Pfam" id="PF12697">
    <property type="entry name" value="Abhydrolase_6"/>
    <property type="match status" value="1"/>
</dbReference>
<dbReference type="HOGENOM" id="CLU_032490_0_0_1"/>
<dbReference type="EMBL" id="KN840601">
    <property type="protein sequence ID" value="KIP03755.1"/>
    <property type="molecule type" value="Genomic_DNA"/>
</dbReference>
<organism evidence="2 3">
    <name type="scientific">Phlebiopsis gigantea (strain 11061_1 CR5-6)</name>
    <name type="common">White-rot fungus</name>
    <name type="synonym">Peniophora gigantea</name>
    <dbReference type="NCBI Taxonomy" id="745531"/>
    <lineage>
        <taxon>Eukaryota</taxon>
        <taxon>Fungi</taxon>
        <taxon>Dikarya</taxon>
        <taxon>Basidiomycota</taxon>
        <taxon>Agaricomycotina</taxon>
        <taxon>Agaricomycetes</taxon>
        <taxon>Polyporales</taxon>
        <taxon>Phanerochaetaceae</taxon>
        <taxon>Phlebiopsis</taxon>
    </lineage>
</organism>
<dbReference type="SUPFAM" id="SSF53474">
    <property type="entry name" value="alpha/beta-Hydrolases"/>
    <property type="match status" value="1"/>
</dbReference>
<reference evidence="2 3" key="1">
    <citation type="journal article" date="2014" name="PLoS Genet.">
        <title>Analysis of the Phlebiopsis gigantea genome, transcriptome and secretome provides insight into its pioneer colonization strategies of wood.</title>
        <authorList>
            <person name="Hori C."/>
            <person name="Ishida T."/>
            <person name="Igarashi K."/>
            <person name="Samejima M."/>
            <person name="Suzuki H."/>
            <person name="Master E."/>
            <person name="Ferreira P."/>
            <person name="Ruiz-Duenas F.J."/>
            <person name="Held B."/>
            <person name="Canessa P."/>
            <person name="Larrondo L.F."/>
            <person name="Schmoll M."/>
            <person name="Druzhinina I.S."/>
            <person name="Kubicek C.P."/>
            <person name="Gaskell J.A."/>
            <person name="Kersten P."/>
            <person name="St John F."/>
            <person name="Glasner J."/>
            <person name="Sabat G."/>
            <person name="Splinter BonDurant S."/>
            <person name="Syed K."/>
            <person name="Yadav J."/>
            <person name="Mgbeahuruike A.C."/>
            <person name="Kovalchuk A."/>
            <person name="Asiegbu F.O."/>
            <person name="Lackner G."/>
            <person name="Hoffmeister D."/>
            <person name="Rencoret J."/>
            <person name="Gutierrez A."/>
            <person name="Sun H."/>
            <person name="Lindquist E."/>
            <person name="Barry K."/>
            <person name="Riley R."/>
            <person name="Grigoriev I.V."/>
            <person name="Henrissat B."/>
            <person name="Kues U."/>
            <person name="Berka R.M."/>
            <person name="Martinez A.T."/>
            <person name="Covert S.F."/>
            <person name="Blanchette R.A."/>
            <person name="Cullen D."/>
        </authorList>
    </citation>
    <scope>NUCLEOTIDE SEQUENCE [LARGE SCALE GENOMIC DNA]</scope>
    <source>
        <strain evidence="2 3">11061_1 CR5-6</strain>
    </source>
</reference>
<dbReference type="InterPro" id="IPR000073">
    <property type="entry name" value="AB_hydrolase_1"/>
</dbReference>
<protein>
    <recommendedName>
        <fullName evidence="1">AB hydrolase-1 domain-containing protein</fullName>
    </recommendedName>
</protein>